<gene>
    <name evidence="1" type="ORF">BDA96_08G065000</name>
</gene>
<protein>
    <submittedName>
        <fullName evidence="1">Uncharacterized protein</fullName>
    </submittedName>
</protein>
<proteinExistence type="predicted"/>
<reference evidence="1" key="1">
    <citation type="journal article" date="2019" name="BMC Genomics">
        <title>A new reference genome for Sorghum bicolor reveals high levels of sequence similarity between sweet and grain genotypes: implications for the genetics of sugar metabolism.</title>
        <authorList>
            <person name="Cooper E.A."/>
            <person name="Brenton Z.W."/>
            <person name="Flinn B.S."/>
            <person name="Jenkins J."/>
            <person name="Shu S."/>
            <person name="Flowers D."/>
            <person name="Luo F."/>
            <person name="Wang Y."/>
            <person name="Xia P."/>
            <person name="Barry K."/>
            <person name="Daum C."/>
            <person name="Lipzen A."/>
            <person name="Yoshinaga Y."/>
            <person name="Schmutz J."/>
            <person name="Saski C."/>
            <person name="Vermerris W."/>
            <person name="Kresovich S."/>
        </authorList>
    </citation>
    <scope>NUCLEOTIDE SEQUENCE</scope>
</reference>
<dbReference type="AlphaFoldDB" id="A0A921U6T4"/>
<evidence type="ECO:0000313" key="2">
    <source>
        <dbReference type="Proteomes" id="UP000807115"/>
    </source>
</evidence>
<dbReference type="EMBL" id="CM027687">
    <property type="protein sequence ID" value="KAG0520329.1"/>
    <property type="molecule type" value="Genomic_DNA"/>
</dbReference>
<organism evidence="1 2">
    <name type="scientific">Sorghum bicolor</name>
    <name type="common">Sorghum</name>
    <name type="synonym">Sorghum vulgare</name>
    <dbReference type="NCBI Taxonomy" id="4558"/>
    <lineage>
        <taxon>Eukaryota</taxon>
        <taxon>Viridiplantae</taxon>
        <taxon>Streptophyta</taxon>
        <taxon>Embryophyta</taxon>
        <taxon>Tracheophyta</taxon>
        <taxon>Spermatophyta</taxon>
        <taxon>Magnoliopsida</taxon>
        <taxon>Liliopsida</taxon>
        <taxon>Poales</taxon>
        <taxon>Poaceae</taxon>
        <taxon>PACMAD clade</taxon>
        <taxon>Panicoideae</taxon>
        <taxon>Andropogonodae</taxon>
        <taxon>Andropogoneae</taxon>
        <taxon>Sorghinae</taxon>
        <taxon>Sorghum</taxon>
    </lineage>
</organism>
<evidence type="ECO:0000313" key="1">
    <source>
        <dbReference type="EMBL" id="KAG0520329.1"/>
    </source>
</evidence>
<name>A0A921U6T4_SORBI</name>
<accession>A0A921U6T4</accession>
<dbReference type="Proteomes" id="UP000807115">
    <property type="component" value="Chromosome 8"/>
</dbReference>
<comment type="caution">
    <text evidence="1">The sequence shown here is derived from an EMBL/GenBank/DDBJ whole genome shotgun (WGS) entry which is preliminary data.</text>
</comment>
<sequence length="71" mass="7553">MQLWEGRRGPYFQLFCQDSRPIVGASVVQGGMAAHYSLSRSRRPASFTAAAPIPAPPSLVAYVASGGRKAC</sequence>
<reference evidence="1" key="2">
    <citation type="submission" date="2020-10" db="EMBL/GenBank/DDBJ databases">
        <authorList>
            <person name="Cooper E.A."/>
            <person name="Brenton Z.W."/>
            <person name="Flinn B.S."/>
            <person name="Jenkins J."/>
            <person name="Shu S."/>
            <person name="Flowers D."/>
            <person name="Luo F."/>
            <person name="Wang Y."/>
            <person name="Xia P."/>
            <person name="Barry K."/>
            <person name="Daum C."/>
            <person name="Lipzen A."/>
            <person name="Yoshinaga Y."/>
            <person name="Schmutz J."/>
            <person name="Saski C."/>
            <person name="Vermerris W."/>
            <person name="Kresovich S."/>
        </authorList>
    </citation>
    <scope>NUCLEOTIDE SEQUENCE</scope>
</reference>